<dbReference type="Gene3D" id="3.20.20.70">
    <property type="entry name" value="Aldolase class I"/>
    <property type="match status" value="1"/>
</dbReference>
<evidence type="ECO:0000259" key="12">
    <source>
        <dbReference type="Pfam" id="PF17767"/>
    </source>
</evidence>
<dbReference type="GO" id="GO:0004516">
    <property type="term" value="F:nicotinate phosphoribosyltransferase activity"/>
    <property type="evidence" value="ECO:0007669"/>
    <property type="project" value="UniProtKB-UniRule"/>
</dbReference>
<keyword evidence="15" id="KW-1185">Reference proteome</keyword>
<evidence type="ECO:0000256" key="2">
    <source>
        <dbReference type="ARBA" id="ARBA00010897"/>
    </source>
</evidence>
<organism evidence="14 15">
    <name type="scientific">Desulfofustis glycolicus DSM 9705</name>
    <dbReference type="NCBI Taxonomy" id="1121409"/>
    <lineage>
        <taxon>Bacteria</taxon>
        <taxon>Pseudomonadati</taxon>
        <taxon>Thermodesulfobacteriota</taxon>
        <taxon>Desulfobulbia</taxon>
        <taxon>Desulfobulbales</taxon>
        <taxon>Desulfocapsaceae</taxon>
        <taxon>Desulfofustis</taxon>
    </lineage>
</organism>
<dbReference type="Pfam" id="PF04095">
    <property type="entry name" value="NAPRTase"/>
    <property type="match status" value="1"/>
</dbReference>
<keyword evidence="6 9" id="KW-0662">Pyridine nucleotide biosynthesis</keyword>
<dbReference type="GO" id="GO:0005829">
    <property type="term" value="C:cytosol"/>
    <property type="evidence" value="ECO:0007669"/>
    <property type="project" value="TreeGrafter"/>
</dbReference>
<dbReference type="InterPro" id="IPR007229">
    <property type="entry name" value="Nic_PRibTrfase-Fam"/>
</dbReference>
<dbReference type="InterPro" id="IPR040727">
    <property type="entry name" value="NAPRTase_N"/>
</dbReference>
<proteinExistence type="inferred from homology"/>
<dbReference type="SUPFAM" id="SSF51690">
    <property type="entry name" value="Nicotinate/Quinolinate PRTase C-terminal domain-like"/>
    <property type="match status" value="1"/>
</dbReference>
<dbReference type="NCBIfam" id="NF009131">
    <property type="entry name" value="PRK12484.1"/>
    <property type="match status" value="1"/>
</dbReference>
<comment type="PTM">
    <text evidence="9">Transiently phosphorylated on a His residue during the reaction cycle. Phosphorylation strongly increases the affinity for substrates and increases the rate of nicotinate D-ribonucleotide production. Dephosphorylation regenerates the low-affinity form of the enzyme, leading to product release.</text>
</comment>
<feature type="domain" description="Nicotinate phosphoribosyltransferase N-terminal" evidence="12">
    <location>
        <begin position="18"/>
        <end position="148"/>
    </location>
</feature>
<dbReference type="InterPro" id="IPR006405">
    <property type="entry name" value="Nic_PRibTrfase_pncB"/>
</dbReference>
<evidence type="ECO:0000259" key="11">
    <source>
        <dbReference type="Pfam" id="PF04095"/>
    </source>
</evidence>
<keyword evidence="4" id="KW-0597">Phosphoprotein</keyword>
<dbReference type="CDD" id="cd01570">
    <property type="entry name" value="NAPRTase_A"/>
    <property type="match status" value="1"/>
</dbReference>
<keyword evidence="7 9" id="KW-0808">Transferase</keyword>
<feature type="region of interest" description="Disordered" evidence="10">
    <location>
        <begin position="495"/>
        <end position="518"/>
    </location>
</feature>
<evidence type="ECO:0000256" key="1">
    <source>
        <dbReference type="ARBA" id="ARBA00004952"/>
    </source>
</evidence>
<reference evidence="14 15" key="1">
    <citation type="submission" date="2016-11" db="EMBL/GenBank/DDBJ databases">
        <authorList>
            <person name="Jaros S."/>
            <person name="Januszkiewicz K."/>
            <person name="Wedrychowicz H."/>
        </authorList>
    </citation>
    <scope>NUCLEOTIDE SEQUENCE [LARGE SCALE GENOMIC DNA]</scope>
    <source>
        <strain evidence="14 15">DSM 9705</strain>
    </source>
</reference>
<dbReference type="EC" id="6.3.4.21" evidence="3 9"/>
<dbReference type="Pfam" id="PF17956">
    <property type="entry name" value="NAPRTase_C"/>
    <property type="match status" value="1"/>
</dbReference>
<evidence type="ECO:0000256" key="3">
    <source>
        <dbReference type="ARBA" id="ARBA00013236"/>
    </source>
</evidence>
<dbReference type="InterPro" id="IPR036068">
    <property type="entry name" value="Nicotinate_pribotase-like_C"/>
</dbReference>
<evidence type="ECO:0000313" key="15">
    <source>
        <dbReference type="Proteomes" id="UP000184139"/>
    </source>
</evidence>
<dbReference type="PANTHER" id="PTHR11098">
    <property type="entry name" value="NICOTINATE PHOSPHORIBOSYLTRANSFERASE"/>
    <property type="match status" value="1"/>
</dbReference>
<dbReference type="InterPro" id="IPR013785">
    <property type="entry name" value="Aldolase_TIM"/>
</dbReference>
<name>A0A1M5WCS6_9BACT</name>
<dbReference type="PANTHER" id="PTHR11098:SF1">
    <property type="entry name" value="NICOTINATE PHOSPHORIBOSYLTRANSFERASE"/>
    <property type="match status" value="1"/>
</dbReference>
<feature type="compositionally biased region" description="Basic and acidic residues" evidence="10">
    <location>
        <begin position="508"/>
        <end position="518"/>
    </location>
</feature>
<evidence type="ECO:0000256" key="5">
    <source>
        <dbReference type="ARBA" id="ARBA00022598"/>
    </source>
</evidence>
<dbReference type="OrthoDB" id="9771406at2"/>
<dbReference type="Pfam" id="PF17767">
    <property type="entry name" value="NAPRTase_N"/>
    <property type="match status" value="1"/>
</dbReference>
<dbReference type="NCBIfam" id="NF006695">
    <property type="entry name" value="PRK09243.1-2"/>
    <property type="match status" value="1"/>
</dbReference>
<keyword evidence="5 9" id="KW-0436">Ligase</keyword>
<dbReference type="NCBIfam" id="TIGR01513">
    <property type="entry name" value="NAPRTase_put"/>
    <property type="match status" value="1"/>
</dbReference>
<dbReference type="GO" id="GO:0047280">
    <property type="term" value="F:nicotinamide phosphoribosyltransferase activity"/>
    <property type="evidence" value="ECO:0007669"/>
    <property type="project" value="UniProtKB-ARBA"/>
</dbReference>
<dbReference type="Proteomes" id="UP000184139">
    <property type="component" value="Unassembled WGS sequence"/>
</dbReference>
<keyword evidence="14" id="KW-0328">Glycosyltransferase</keyword>
<accession>A0A1M5WCS6</accession>
<evidence type="ECO:0000256" key="4">
    <source>
        <dbReference type="ARBA" id="ARBA00022553"/>
    </source>
</evidence>
<dbReference type="EMBL" id="FQXS01000012">
    <property type="protein sequence ID" value="SHH85281.1"/>
    <property type="molecule type" value="Genomic_DNA"/>
</dbReference>
<evidence type="ECO:0000256" key="6">
    <source>
        <dbReference type="ARBA" id="ARBA00022642"/>
    </source>
</evidence>
<gene>
    <name evidence="14" type="ORF">SAMN02745124_02215</name>
</gene>
<comment type="function">
    <text evidence="9">Catalyzes the first step in the biosynthesis of NAD from nicotinic acid, the ATP-dependent synthesis of beta-nicotinate D-ribonucleotide from nicotinate and 5-phospho-D-ribose 1-phosphate.</text>
</comment>
<evidence type="ECO:0000256" key="8">
    <source>
        <dbReference type="ARBA" id="ARBA00048668"/>
    </source>
</evidence>
<evidence type="ECO:0000256" key="7">
    <source>
        <dbReference type="ARBA" id="ARBA00022679"/>
    </source>
</evidence>
<dbReference type="AlphaFoldDB" id="A0A1M5WCS6"/>
<feature type="domain" description="Nicotinate phosphoribosyltransferase C-terminal" evidence="13">
    <location>
        <begin position="379"/>
        <end position="485"/>
    </location>
</feature>
<dbReference type="InterPro" id="IPR041619">
    <property type="entry name" value="NAPRTase_C"/>
</dbReference>
<dbReference type="GO" id="GO:0034355">
    <property type="term" value="P:NAD+ biosynthetic process via the salvage pathway"/>
    <property type="evidence" value="ECO:0007669"/>
    <property type="project" value="TreeGrafter"/>
</dbReference>
<dbReference type="InterPro" id="IPR041525">
    <property type="entry name" value="N/Namide_PRibTrfase"/>
</dbReference>
<comment type="catalytic activity">
    <reaction evidence="8 9">
        <text>5-phospho-alpha-D-ribose 1-diphosphate + nicotinate + ATP + H2O = nicotinate beta-D-ribonucleotide + ADP + phosphate + diphosphate</text>
        <dbReference type="Rhea" id="RHEA:36163"/>
        <dbReference type="ChEBI" id="CHEBI:15377"/>
        <dbReference type="ChEBI" id="CHEBI:30616"/>
        <dbReference type="ChEBI" id="CHEBI:32544"/>
        <dbReference type="ChEBI" id="CHEBI:33019"/>
        <dbReference type="ChEBI" id="CHEBI:43474"/>
        <dbReference type="ChEBI" id="CHEBI:57502"/>
        <dbReference type="ChEBI" id="CHEBI:58017"/>
        <dbReference type="ChEBI" id="CHEBI:456216"/>
        <dbReference type="EC" id="6.3.4.21"/>
    </reaction>
</comment>
<evidence type="ECO:0000313" key="14">
    <source>
        <dbReference type="EMBL" id="SHH85281.1"/>
    </source>
</evidence>
<evidence type="ECO:0000256" key="9">
    <source>
        <dbReference type="RuleBase" id="RU365100"/>
    </source>
</evidence>
<dbReference type="SUPFAM" id="SSF54675">
    <property type="entry name" value="Nicotinate/Quinolinate PRTase N-terminal domain-like"/>
    <property type="match status" value="1"/>
</dbReference>
<dbReference type="STRING" id="1121409.SAMN02745124_02215"/>
<comment type="pathway">
    <text evidence="1 9">Cofactor biosynthesis; NAD(+) biosynthesis; nicotinate D-ribonucleotide from nicotinate: step 1/1.</text>
</comment>
<evidence type="ECO:0000259" key="13">
    <source>
        <dbReference type="Pfam" id="PF17956"/>
    </source>
</evidence>
<feature type="domain" description="Nicotinate/nicotinamide phosphoribosyltransferase" evidence="11">
    <location>
        <begin position="171"/>
        <end position="350"/>
    </location>
</feature>
<dbReference type="PIRSF" id="PIRSF000484">
    <property type="entry name" value="NAPRT"/>
    <property type="match status" value="1"/>
</dbReference>
<dbReference type="Gene3D" id="3.20.140.10">
    <property type="entry name" value="nicotinate phosphoribosyltransferase"/>
    <property type="match status" value="1"/>
</dbReference>
<dbReference type="RefSeq" id="WP_073375988.1">
    <property type="nucleotide sequence ID" value="NZ_FQXS01000012.1"/>
</dbReference>
<comment type="similarity">
    <text evidence="2 9">Belongs to the NAPRTase family.</text>
</comment>
<evidence type="ECO:0000256" key="10">
    <source>
        <dbReference type="SAM" id="MobiDB-lite"/>
    </source>
</evidence>
<sequence length="518" mass="57404">MIGDNREVLNHREPSWSLATDLYQLTMAQGYWASAMAERDSIFHMFYRTPPFGGRYVVAAGIEVFADWLSRHRFSEQDCAYLATVTGANERPLFTDEFLRYLAGWTFRGSIEAVAEGTLVFPHEPMVRVRAPLFDAQLIETTLLAIVNYQSLVATKASRIRLAAGRDEVLEFGLRRAHGLNGGLSASRAAYIGGIDATSNVLAGQQYGIPVRGTHAHSWIMAFADELTAFHAYCQVFPHNSVLLVDTYDSLDGVRHAIDAGRRLRERGEDLLGIRLDSGDLVYLAGQARKLLDDAGFQKTRIVASGDLDEQLIVSLKGQGAPIDIWGVGTKLATAFDEPALGGVYKLAAVTDKDGILGERMKLSDQASKASIPGCLDVVRLHDGSRCVGDIIFDSASEEEPGRDGTAQTIISPVDPRQHWTVPTADVSRTQLLQPLFVDGRRVAKESLLSDLRQRTLNGLTDFDRTILRFDNPHTYAAGLSARLHARRERMRENELAKIHRHKTNGYDGRRQSGERQR</sequence>
<dbReference type="UniPathway" id="UPA00253">
    <property type="reaction ID" value="UER00457"/>
</dbReference>
<protein>
    <recommendedName>
        <fullName evidence="3 9">Nicotinate phosphoribosyltransferase</fullName>
        <ecNumber evidence="3 9">6.3.4.21</ecNumber>
    </recommendedName>
</protein>
<dbReference type="FunFam" id="3.20.20.70:FF:000076">
    <property type="entry name" value="Nicotinate phosphoribosyltransferase"/>
    <property type="match status" value="1"/>
</dbReference>